<keyword evidence="2" id="KW-1185">Reference proteome</keyword>
<protein>
    <recommendedName>
        <fullName evidence="3">Secreted protein</fullName>
    </recommendedName>
</protein>
<dbReference type="EMBL" id="JBFXLR010000007">
    <property type="protein sequence ID" value="KAL2857022.1"/>
    <property type="molecule type" value="Genomic_DNA"/>
</dbReference>
<dbReference type="GeneID" id="98152627"/>
<proteinExistence type="predicted"/>
<organism evidence="1 2">
    <name type="scientific">Aspergillus pseudodeflectus</name>
    <dbReference type="NCBI Taxonomy" id="176178"/>
    <lineage>
        <taxon>Eukaryota</taxon>
        <taxon>Fungi</taxon>
        <taxon>Dikarya</taxon>
        <taxon>Ascomycota</taxon>
        <taxon>Pezizomycotina</taxon>
        <taxon>Eurotiomycetes</taxon>
        <taxon>Eurotiomycetidae</taxon>
        <taxon>Eurotiales</taxon>
        <taxon>Aspergillaceae</taxon>
        <taxon>Aspergillus</taxon>
        <taxon>Aspergillus subgen. Nidulantes</taxon>
    </lineage>
</organism>
<evidence type="ECO:0000313" key="2">
    <source>
        <dbReference type="Proteomes" id="UP001610444"/>
    </source>
</evidence>
<name>A0ABR4L0H7_9EURO</name>
<accession>A0ABR4L0H7</accession>
<dbReference type="Proteomes" id="UP001610444">
    <property type="component" value="Unassembled WGS sequence"/>
</dbReference>
<evidence type="ECO:0008006" key="3">
    <source>
        <dbReference type="Google" id="ProtNLM"/>
    </source>
</evidence>
<dbReference type="RefSeq" id="XP_070902886.1">
    <property type="nucleotide sequence ID" value="XM_071037463.1"/>
</dbReference>
<sequence length="124" mass="13439">MKFSLRLFQRLTLCSLLQRPSLVNPLDDSVINLAVHQPLCLSFVGTGSKSKASKTCLVNTYLDSDLGIAMGSLYPVSCRRSLLKPALHSADSFRSWLTICCSGSLSSSARHLKDLNATDGSSFV</sequence>
<reference evidence="1 2" key="1">
    <citation type="submission" date="2024-07" db="EMBL/GenBank/DDBJ databases">
        <title>Section-level genome sequencing and comparative genomics of Aspergillus sections Usti and Cavernicolus.</title>
        <authorList>
            <consortium name="Lawrence Berkeley National Laboratory"/>
            <person name="Nybo J.L."/>
            <person name="Vesth T.C."/>
            <person name="Theobald S."/>
            <person name="Frisvad J.C."/>
            <person name="Larsen T.O."/>
            <person name="Kjaerboelling I."/>
            <person name="Rothschild-Mancinelli K."/>
            <person name="Lyhne E.K."/>
            <person name="Kogle M.E."/>
            <person name="Barry K."/>
            <person name="Clum A."/>
            <person name="Na H."/>
            <person name="Ledsgaard L."/>
            <person name="Lin J."/>
            <person name="Lipzen A."/>
            <person name="Kuo A."/>
            <person name="Riley R."/>
            <person name="Mondo S."/>
            <person name="LaButti K."/>
            <person name="Haridas S."/>
            <person name="Pangalinan J."/>
            <person name="Salamov A.A."/>
            <person name="Simmons B.A."/>
            <person name="Magnuson J.K."/>
            <person name="Chen J."/>
            <person name="Drula E."/>
            <person name="Henrissat B."/>
            <person name="Wiebenga A."/>
            <person name="Lubbers R.J."/>
            <person name="Gomes A.C."/>
            <person name="Macurrencykelacurrency M.R."/>
            <person name="Stajich J."/>
            <person name="Grigoriev I.V."/>
            <person name="Mortensen U.H."/>
            <person name="De vries R.P."/>
            <person name="Baker S.E."/>
            <person name="Andersen M.R."/>
        </authorList>
    </citation>
    <scope>NUCLEOTIDE SEQUENCE [LARGE SCALE GENOMIC DNA]</scope>
    <source>
        <strain evidence="1 2">CBS 756.74</strain>
    </source>
</reference>
<gene>
    <name evidence="1" type="ORF">BJX68DRAFT_195383</name>
</gene>
<evidence type="ECO:0000313" key="1">
    <source>
        <dbReference type="EMBL" id="KAL2857022.1"/>
    </source>
</evidence>
<comment type="caution">
    <text evidence="1">The sequence shown here is derived from an EMBL/GenBank/DDBJ whole genome shotgun (WGS) entry which is preliminary data.</text>
</comment>